<protein>
    <recommendedName>
        <fullName evidence="11">AI-2E family transporter</fullName>
    </recommendedName>
</protein>
<feature type="transmembrane region" description="Helical" evidence="8">
    <location>
        <begin position="41"/>
        <end position="66"/>
    </location>
</feature>
<name>A0A2H6CW54_TETHA</name>
<feature type="transmembrane region" description="Helical" evidence="8">
    <location>
        <begin position="78"/>
        <end position="102"/>
    </location>
</feature>
<evidence type="ECO:0000256" key="3">
    <source>
        <dbReference type="ARBA" id="ARBA00022448"/>
    </source>
</evidence>
<evidence type="ECO:0000256" key="2">
    <source>
        <dbReference type="ARBA" id="ARBA00009773"/>
    </source>
</evidence>
<dbReference type="PANTHER" id="PTHR21716">
    <property type="entry name" value="TRANSMEMBRANE PROTEIN"/>
    <property type="match status" value="1"/>
</dbReference>
<comment type="similarity">
    <text evidence="2">Belongs to the autoinducer-2 exporter (AI-2E) (TC 2.A.86) family.</text>
</comment>
<comment type="subcellular location">
    <subcellularLocation>
        <location evidence="1">Cell membrane</location>
        <topology evidence="1">Multi-pass membrane protein</topology>
    </subcellularLocation>
</comment>
<reference evidence="9 10" key="1">
    <citation type="submission" date="2016-05" db="EMBL/GenBank/DDBJ databases">
        <title>Whole genome sequencing of Tetragenococcus halophilus subsp. halophilus NISL 7118.</title>
        <authorList>
            <person name="Shiwa Y."/>
            <person name="Nishimura I."/>
            <person name="Yoshikawa H."/>
            <person name="Koyama Y."/>
            <person name="Oguma T."/>
        </authorList>
    </citation>
    <scope>NUCLEOTIDE SEQUENCE [LARGE SCALE GENOMIC DNA]</scope>
    <source>
        <strain evidence="9 10">NISL 7118</strain>
    </source>
</reference>
<keyword evidence="7 8" id="KW-0472">Membrane</keyword>
<dbReference type="Pfam" id="PF01594">
    <property type="entry name" value="AI-2E_transport"/>
    <property type="match status" value="1"/>
</dbReference>
<accession>A0A2H6CW54</accession>
<evidence type="ECO:0000256" key="8">
    <source>
        <dbReference type="SAM" id="Phobius"/>
    </source>
</evidence>
<evidence type="ECO:0008006" key="11">
    <source>
        <dbReference type="Google" id="ProtNLM"/>
    </source>
</evidence>
<dbReference type="GO" id="GO:0005886">
    <property type="term" value="C:plasma membrane"/>
    <property type="evidence" value="ECO:0007669"/>
    <property type="project" value="UniProtKB-SubCell"/>
</dbReference>
<feature type="transmembrane region" description="Helical" evidence="8">
    <location>
        <begin position="325"/>
        <end position="354"/>
    </location>
</feature>
<evidence type="ECO:0000256" key="1">
    <source>
        <dbReference type="ARBA" id="ARBA00004651"/>
    </source>
</evidence>
<dbReference type="InterPro" id="IPR002549">
    <property type="entry name" value="AI-2E-like"/>
</dbReference>
<evidence type="ECO:0000256" key="4">
    <source>
        <dbReference type="ARBA" id="ARBA00022475"/>
    </source>
</evidence>
<evidence type="ECO:0000313" key="10">
    <source>
        <dbReference type="Proteomes" id="UP000236214"/>
    </source>
</evidence>
<keyword evidence="3" id="KW-0813">Transport</keyword>
<feature type="transmembrane region" description="Helical" evidence="8">
    <location>
        <begin position="260"/>
        <end position="287"/>
    </location>
</feature>
<gene>
    <name evidence="9" type="ORF">TEHN7118_2029</name>
</gene>
<evidence type="ECO:0000256" key="7">
    <source>
        <dbReference type="ARBA" id="ARBA00023136"/>
    </source>
</evidence>
<dbReference type="RefSeq" id="WP_103103700.1">
    <property type="nucleotide sequence ID" value="NZ_BDEC01000149.1"/>
</dbReference>
<sequence length="389" mass="43835">MEQKKTNRLIQFLGGKTSYYVLGLIILSAIAIFLVNKVSFIFVPFITILLTFLPPIIFAIVIYYIFKPFVSWVEKKMSRTWAVTLIYVLAILLIGVLGFFGVRSLVREGQELVQQFPSMLDSVQKNFQSIVGQLPFQDQLDDLANSANDLIKNTLSALEDNWQKGLSGLGSVFSAVSATAMTLFIGPVLAFFLLKDTERFSQAVLKIVPPNFRDDFTMLVKKSDEQLSAYLKGQLVSSAVLGIMYWVTFLLIGLNYATVMAFLVGILSIVPYVGSVISFFPGLIIAFQQSLLEAVIFVIAWFVIQALHGNLVMPRVMGDKLQLHFLTILLVVLVMGDLLGFVGVLFGIPIYSLLKIGVQYLFDRFKKRYNRFFSEDKGRYETQKDRQSE</sequence>
<dbReference type="EMBL" id="BDEC01000149">
    <property type="protein sequence ID" value="GBD69223.1"/>
    <property type="molecule type" value="Genomic_DNA"/>
</dbReference>
<evidence type="ECO:0000256" key="6">
    <source>
        <dbReference type="ARBA" id="ARBA00022989"/>
    </source>
</evidence>
<dbReference type="AlphaFoldDB" id="A0A2H6CW54"/>
<feature type="transmembrane region" description="Helical" evidence="8">
    <location>
        <begin position="172"/>
        <end position="194"/>
    </location>
</feature>
<keyword evidence="10" id="KW-1185">Reference proteome</keyword>
<comment type="caution">
    <text evidence="9">The sequence shown here is derived from an EMBL/GenBank/DDBJ whole genome shotgun (WGS) entry which is preliminary data.</text>
</comment>
<evidence type="ECO:0000313" key="9">
    <source>
        <dbReference type="EMBL" id="GBD69223.1"/>
    </source>
</evidence>
<keyword evidence="5 8" id="KW-0812">Transmembrane</keyword>
<organism evidence="9 10">
    <name type="scientific">Tetragenococcus halophilus subsp. halophilus</name>
    <dbReference type="NCBI Taxonomy" id="1513897"/>
    <lineage>
        <taxon>Bacteria</taxon>
        <taxon>Bacillati</taxon>
        <taxon>Bacillota</taxon>
        <taxon>Bacilli</taxon>
        <taxon>Lactobacillales</taxon>
        <taxon>Enterococcaceae</taxon>
        <taxon>Tetragenococcus</taxon>
    </lineage>
</organism>
<dbReference type="PANTHER" id="PTHR21716:SF53">
    <property type="entry name" value="PERMEASE PERM-RELATED"/>
    <property type="match status" value="1"/>
</dbReference>
<evidence type="ECO:0000256" key="5">
    <source>
        <dbReference type="ARBA" id="ARBA00022692"/>
    </source>
</evidence>
<feature type="transmembrane region" description="Helical" evidence="8">
    <location>
        <begin position="235"/>
        <end position="254"/>
    </location>
</feature>
<keyword evidence="4" id="KW-1003">Cell membrane</keyword>
<keyword evidence="6 8" id="KW-1133">Transmembrane helix</keyword>
<feature type="transmembrane region" description="Helical" evidence="8">
    <location>
        <begin position="294"/>
        <end position="313"/>
    </location>
</feature>
<dbReference type="Proteomes" id="UP000236214">
    <property type="component" value="Unassembled WGS sequence"/>
</dbReference>
<proteinExistence type="inferred from homology"/>
<feature type="transmembrane region" description="Helical" evidence="8">
    <location>
        <begin position="12"/>
        <end position="35"/>
    </location>
</feature>
<dbReference type="GO" id="GO:0055085">
    <property type="term" value="P:transmembrane transport"/>
    <property type="evidence" value="ECO:0007669"/>
    <property type="project" value="TreeGrafter"/>
</dbReference>